<keyword evidence="9" id="KW-0539">Nucleus</keyword>
<evidence type="ECO:0000313" key="15">
    <source>
        <dbReference type="Proteomes" id="UP000629468"/>
    </source>
</evidence>
<dbReference type="Proteomes" id="UP000629468">
    <property type="component" value="Unassembled WGS sequence"/>
</dbReference>
<dbReference type="GO" id="GO:0000995">
    <property type="term" value="F:RNA polymerase III general transcription initiation factor activity"/>
    <property type="evidence" value="ECO:0007669"/>
    <property type="project" value="TreeGrafter"/>
</dbReference>
<keyword evidence="7" id="KW-0010">Activator</keyword>
<dbReference type="Gene3D" id="1.20.5.650">
    <property type="entry name" value="Single helix bin"/>
    <property type="match status" value="1"/>
</dbReference>
<keyword evidence="3" id="KW-0479">Metal-binding</keyword>
<dbReference type="GO" id="GO:0006384">
    <property type="term" value="P:transcription initiation at RNA polymerase III promoter"/>
    <property type="evidence" value="ECO:0007669"/>
    <property type="project" value="UniProtKB-ARBA"/>
</dbReference>
<feature type="compositionally biased region" description="Basic residues" evidence="12">
    <location>
        <begin position="326"/>
        <end position="335"/>
    </location>
</feature>
<evidence type="ECO:0000256" key="10">
    <source>
        <dbReference type="ARBA" id="ARBA00031009"/>
    </source>
</evidence>
<dbReference type="GO" id="GO:0005634">
    <property type="term" value="C:nucleus"/>
    <property type="evidence" value="ECO:0007669"/>
    <property type="project" value="UniProtKB-SubCell"/>
</dbReference>
<evidence type="ECO:0000256" key="4">
    <source>
        <dbReference type="ARBA" id="ARBA00022771"/>
    </source>
</evidence>
<dbReference type="GO" id="GO:0017025">
    <property type="term" value="F:TBP-class protein binding"/>
    <property type="evidence" value="ECO:0007669"/>
    <property type="project" value="InterPro"/>
</dbReference>
<dbReference type="PANTHER" id="PTHR11618">
    <property type="entry name" value="TRANSCRIPTION INITIATION FACTOR IIB-RELATED"/>
    <property type="match status" value="1"/>
</dbReference>
<reference evidence="14 15" key="1">
    <citation type="journal article" name="Sci. Rep.">
        <title>Telomere-to-telomere assembled and centromere annotated genomes of the two main subspecies of the button mushroom Agaricus bisporus reveal especially polymorphic chromosome ends.</title>
        <authorList>
            <person name="Sonnenberg A.S.M."/>
            <person name="Sedaghat-Telgerd N."/>
            <person name="Lavrijssen B."/>
            <person name="Ohm R.A."/>
            <person name="Hendrickx P.M."/>
            <person name="Scholtmeijer K."/>
            <person name="Baars J.J.P."/>
            <person name="van Peer A."/>
        </authorList>
    </citation>
    <scope>NUCLEOTIDE SEQUENCE [LARGE SCALE GENOMIC DNA]</scope>
    <source>
        <strain evidence="14 15">H119_p4</strain>
    </source>
</reference>
<name>A0A8H7F9R9_AGABI</name>
<dbReference type="GO" id="GO:0008270">
    <property type="term" value="F:zinc ion binding"/>
    <property type="evidence" value="ECO:0007669"/>
    <property type="project" value="UniProtKB-KW"/>
</dbReference>
<feature type="region of interest" description="Disordered" evidence="12">
    <location>
        <begin position="295"/>
        <end position="353"/>
    </location>
</feature>
<dbReference type="CDD" id="cd20553">
    <property type="entry name" value="CYCLIN_TFIIIB90_rpt1"/>
    <property type="match status" value="1"/>
</dbReference>
<dbReference type="SUPFAM" id="SSF47954">
    <property type="entry name" value="Cyclin-like"/>
    <property type="match status" value="2"/>
</dbReference>
<dbReference type="Gene3D" id="1.10.472.10">
    <property type="entry name" value="Cyclin-like"/>
    <property type="match status" value="2"/>
</dbReference>
<accession>A0A8H7F9R9</accession>
<feature type="compositionally biased region" description="Basic and acidic residues" evidence="12">
    <location>
        <begin position="300"/>
        <end position="312"/>
    </location>
</feature>
<evidence type="ECO:0000256" key="5">
    <source>
        <dbReference type="ARBA" id="ARBA00022833"/>
    </source>
</evidence>
<dbReference type="GO" id="GO:0000126">
    <property type="term" value="C:transcription factor TFIIIB complex"/>
    <property type="evidence" value="ECO:0007669"/>
    <property type="project" value="TreeGrafter"/>
</dbReference>
<evidence type="ECO:0000256" key="12">
    <source>
        <dbReference type="SAM" id="MobiDB-lite"/>
    </source>
</evidence>
<dbReference type="FunFam" id="1.10.472.10:FF:000002">
    <property type="entry name" value="Transcription factor IIIB 90 kDa subunit"/>
    <property type="match status" value="1"/>
</dbReference>
<dbReference type="PANTHER" id="PTHR11618:SF4">
    <property type="entry name" value="TRANSCRIPTION FACTOR IIIB 90 KDA SUBUNIT"/>
    <property type="match status" value="1"/>
</dbReference>
<dbReference type="Pfam" id="PF07741">
    <property type="entry name" value="BRF1"/>
    <property type="match status" value="1"/>
</dbReference>
<dbReference type="PRINTS" id="PR00685">
    <property type="entry name" value="TIFACTORIIB"/>
</dbReference>
<dbReference type="AlphaFoldDB" id="A0A8H7F9R9"/>
<keyword evidence="4 11" id="KW-0863">Zinc-finger</keyword>
<dbReference type="GO" id="GO:0097550">
    <property type="term" value="C:transcription preinitiation complex"/>
    <property type="evidence" value="ECO:0007669"/>
    <property type="project" value="TreeGrafter"/>
</dbReference>
<dbReference type="InterPro" id="IPR000812">
    <property type="entry name" value="TFIIB"/>
</dbReference>
<dbReference type="SUPFAM" id="SSF57783">
    <property type="entry name" value="Zinc beta-ribbon"/>
    <property type="match status" value="1"/>
</dbReference>
<dbReference type="InterPro" id="IPR013150">
    <property type="entry name" value="TFIIB_cyclin"/>
</dbReference>
<evidence type="ECO:0000256" key="11">
    <source>
        <dbReference type="PROSITE-ProRule" id="PRU00469"/>
    </source>
</evidence>
<evidence type="ECO:0000256" key="1">
    <source>
        <dbReference type="ARBA" id="ARBA00004123"/>
    </source>
</evidence>
<dbReference type="CDD" id="cd20554">
    <property type="entry name" value="CYCLIN_TFIIIB90_rpt2"/>
    <property type="match status" value="1"/>
</dbReference>
<evidence type="ECO:0000256" key="6">
    <source>
        <dbReference type="ARBA" id="ARBA00023015"/>
    </source>
</evidence>
<evidence type="ECO:0000313" key="14">
    <source>
        <dbReference type="EMBL" id="KAF7783392.1"/>
    </source>
</evidence>
<keyword evidence="6" id="KW-0805">Transcription regulation</keyword>
<comment type="subcellular location">
    <subcellularLocation>
        <location evidence="1">Nucleus</location>
    </subcellularLocation>
</comment>
<evidence type="ECO:0000259" key="13">
    <source>
        <dbReference type="PROSITE" id="PS51134"/>
    </source>
</evidence>
<dbReference type="InterPro" id="IPR011665">
    <property type="entry name" value="BRF1_TBP-bd_dom"/>
</dbReference>
<keyword evidence="5" id="KW-0862">Zinc</keyword>
<dbReference type="GO" id="GO:0001006">
    <property type="term" value="F:RNA polymerase III type 3 promoter sequence-specific DNA binding"/>
    <property type="evidence" value="ECO:0007669"/>
    <property type="project" value="TreeGrafter"/>
</dbReference>
<dbReference type="EMBL" id="JABXXO010000002">
    <property type="protein sequence ID" value="KAF7783392.1"/>
    <property type="molecule type" value="Genomic_DNA"/>
</dbReference>
<feature type="domain" description="TFIIB-type" evidence="13">
    <location>
        <begin position="6"/>
        <end position="38"/>
    </location>
</feature>
<evidence type="ECO:0000256" key="3">
    <source>
        <dbReference type="ARBA" id="ARBA00022723"/>
    </source>
</evidence>
<dbReference type="Gene3D" id="2.20.25.10">
    <property type="match status" value="1"/>
</dbReference>
<dbReference type="InterPro" id="IPR036915">
    <property type="entry name" value="Cyclin-like_sf"/>
</dbReference>
<dbReference type="PROSITE" id="PS51134">
    <property type="entry name" value="ZF_TFIIB"/>
    <property type="match status" value="1"/>
</dbReference>
<organism evidence="14 15">
    <name type="scientific">Agaricus bisporus var. burnettii</name>
    <dbReference type="NCBI Taxonomy" id="192524"/>
    <lineage>
        <taxon>Eukaryota</taxon>
        <taxon>Fungi</taxon>
        <taxon>Dikarya</taxon>
        <taxon>Basidiomycota</taxon>
        <taxon>Agaricomycotina</taxon>
        <taxon>Agaricomycetes</taxon>
        <taxon>Agaricomycetidae</taxon>
        <taxon>Agaricales</taxon>
        <taxon>Agaricineae</taxon>
        <taxon>Agaricaceae</taxon>
        <taxon>Agaricus</taxon>
    </lineage>
</organism>
<dbReference type="InterPro" id="IPR013763">
    <property type="entry name" value="Cyclin-like_dom"/>
</dbReference>
<sequence>MLTFSSRQAVCSDCGGTVIEYDQAAGNGFCVTCGTVVEENTIVNEIAFGETANGAAIVQGSFVAQGATHARMGGPYGNRSGSDSREQTIENATKKIQNIASILRLSEVVVLAARRMYTLAVEHKFTKGRKSLDVVAVCLYVACRQKETRNYMLIDFSDLLQVNVFELGHTYLQLVQILNLRLPLVDPSHYISRFAALLEFGDETHKVATDAVRLVQRFGRDWMTKGRRPAGICGAPLLLAARMNNFRRSIEEIVQVVKIADTTLKKRLDEFKATPSGSLTLADFRSVWLDEEMDPPAFTRGKEREEAERKAVEAGVNGITPGTKEKGKKRKGKRKRGEESDEDDVPDFPPQVPLGVQPPRVPVDPAILQHGILAGAIDSITTTKYRVMPGTDAPTLSLPPTDFVDETVSNVLAEEVSTFLQNPQGAKLSEALDEAERRRLAQMTMADELMGLDEEELNRFILSEDEVRIKERAWVELNRDYLEAIAAKGYQQDSAAAAKSRKKRKSNKPRDATTPSGSTAAESVRNLIKKNPKYSKRINYGALKDPFVVTNAPPSFSQSLKAISDDKDEDGLLYTMSAEDGNGEEGGASLVIIEVSGVFFIAFLPLFLQGRRGACRAAAYFLSPRQRAAALLLQTGGTGHSLGVSRDMRLTSTLLWQFGCAVRASICDPPTSGATSRGLFACEPYPARASVFAAADSSPRLQQLIAANLDGPFAAEIRAIAGAPAGDDAGIIREAFTLLLNKHSTASPELQAALATRKSRKKRMQNTHHDTVRELGLDWSPADIERWNSALPTIRLPKLKTPFPEPGKYVCEDEAIKSLWNHRLMEARQADKRLKRCEPVVIDLSRLTRDVQVTEDLVIRDSGTGEIVLMVVRHFSRNIDTIDWMEDIVAEATEICRNIRKEDPGHLSIAGFSAGSRSQPQFHWARNIIRKLPPEAAFDFRLRQSYAFALFWNMLLKRLPAEIMDEWNGWIDQEMLPGMHPSWTGGGRGDTAGECIFPVYNGHVKLSAAKYAPPAGVMAQNYSRAVHFEKQPHKWAASHTLSRDYFADHDGGHFYLAAYGVRVMSAPDSLIVWQPGHHHGTSLQRLDPNETDPRMIQRGMSFVTSSRLPTIWRRYVLELQKIEAEKISETAKEKKAREAAASCELALARGDDEHAGGDDCADDGDIYFLGEEA</sequence>
<comment type="caution">
    <text evidence="14">The sequence shown here is derived from an EMBL/GenBank/DDBJ whole genome shotgun (WGS) entry which is preliminary data.</text>
</comment>
<dbReference type="SMART" id="SM00385">
    <property type="entry name" value="CYCLIN"/>
    <property type="match status" value="2"/>
</dbReference>
<dbReference type="FunFam" id="1.10.472.10:FF:000007">
    <property type="entry name" value="Transcription factor IIIB 90 kDa subunit"/>
    <property type="match status" value="1"/>
</dbReference>
<evidence type="ECO:0000256" key="9">
    <source>
        <dbReference type="ARBA" id="ARBA00023242"/>
    </source>
</evidence>
<evidence type="ECO:0000256" key="2">
    <source>
        <dbReference type="ARBA" id="ARBA00010857"/>
    </source>
</evidence>
<protein>
    <recommendedName>
        <fullName evidence="10">B-related factor 1</fullName>
    </recommendedName>
</protein>
<dbReference type="Pfam" id="PF00382">
    <property type="entry name" value="TFIIB"/>
    <property type="match status" value="2"/>
</dbReference>
<proteinExistence type="inferred from homology"/>
<keyword evidence="8" id="KW-0804">Transcription</keyword>
<comment type="similarity">
    <text evidence="2">Belongs to the TFIIB family.</text>
</comment>
<dbReference type="GO" id="GO:0070897">
    <property type="term" value="P:transcription preinitiation complex assembly"/>
    <property type="evidence" value="ECO:0007669"/>
    <property type="project" value="InterPro"/>
</dbReference>
<evidence type="ECO:0000256" key="7">
    <source>
        <dbReference type="ARBA" id="ARBA00023159"/>
    </source>
</evidence>
<gene>
    <name evidence="14" type="ORF">Agabi119p4_1416</name>
</gene>
<evidence type="ECO:0000256" key="8">
    <source>
        <dbReference type="ARBA" id="ARBA00023163"/>
    </source>
</evidence>
<feature type="region of interest" description="Disordered" evidence="12">
    <location>
        <begin position="493"/>
        <end position="521"/>
    </location>
</feature>
<dbReference type="InterPro" id="IPR013137">
    <property type="entry name" value="Znf_TFIIB"/>
</dbReference>